<sequence>MCILVGERNLDKKAGQTEGTETGNAAIEEEVHQQITPINKQGTSQNREEIKSSGIEAKDTNNVVAEISEEDNPSNKKKDANHGKESDKAPEEEASLNNNGTDGEQVSLDDDVVQEMSRDGAAASKENTTVNVDTKEQGNTSDGSDEHRREESSKTPLQVKAISRTQAFS</sequence>
<reference evidence="2" key="2">
    <citation type="submission" date="2021-01" db="UniProtKB">
        <authorList>
            <consortium name="EnsemblMetazoa"/>
        </authorList>
    </citation>
    <scope>IDENTIFICATION</scope>
</reference>
<evidence type="ECO:0000313" key="3">
    <source>
        <dbReference type="Proteomes" id="UP000007110"/>
    </source>
</evidence>
<name>A0A7M7NDS0_STRPU</name>
<dbReference type="RefSeq" id="XP_030834853.1">
    <property type="nucleotide sequence ID" value="XM_030978993.1"/>
</dbReference>
<feature type="compositionally biased region" description="Basic and acidic residues" evidence="1">
    <location>
        <begin position="144"/>
        <end position="153"/>
    </location>
</feature>
<feature type="compositionally biased region" description="Polar residues" evidence="1">
    <location>
        <begin position="95"/>
        <end position="104"/>
    </location>
</feature>
<feature type="compositionally biased region" description="Polar residues" evidence="1">
    <location>
        <begin position="125"/>
        <end position="142"/>
    </location>
</feature>
<dbReference type="GeneID" id="105439722"/>
<feature type="compositionally biased region" description="Polar residues" evidence="1">
    <location>
        <begin position="33"/>
        <end position="45"/>
    </location>
</feature>
<reference evidence="3" key="1">
    <citation type="submission" date="2015-02" db="EMBL/GenBank/DDBJ databases">
        <title>Genome sequencing for Strongylocentrotus purpuratus.</title>
        <authorList>
            <person name="Murali S."/>
            <person name="Liu Y."/>
            <person name="Vee V."/>
            <person name="English A."/>
            <person name="Wang M."/>
            <person name="Skinner E."/>
            <person name="Han Y."/>
            <person name="Muzny D.M."/>
            <person name="Worley K.C."/>
            <person name="Gibbs R.A."/>
        </authorList>
    </citation>
    <scope>NUCLEOTIDE SEQUENCE</scope>
</reference>
<feature type="region of interest" description="Disordered" evidence="1">
    <location>
        <begin position="1"/>
        <end position="169"/>
    </location>
</feature>
<evidence type="ECO:0000313" key="2">
    <source>
        <dbReference type="EnsemblMetazoa" id="XP_030834853"/>
    </source>
</evidence>
<feature type="compositionally biased region" description="Basic and acidic residues" evidence="1">
    <location>
        <begin position="73"/>
        <end position="91"/>
    </location>
</feature>
<feature type="compositionally biased region" description="Basic and acidic residues" evidence="1">
    <location>
        <begin position="46"/>
        <end position="59"/>
    </location>
</feature>
<proteinExistence type="predicted"/>
<protein>
    <submittedName>
        <fullName evidence="2">Uncharacterized protein</fullName>
    </submittedName>
</protein>
<evidence type="ECO:0000256" key="1">
    <source>
        <dbReference type="SAM" id="MobiDB-lite"/>
    </source>
</evidence>
<keyword evidence="3" id="KW-1185">Reference proteome</keyword>
<dbReference type="EnsemblMetazoa" id="XM_030978993">
    <property type="protein sequence ID" value="XP_030834853"/>
    <property type="gene ID" value="LOC105439722"/>
</dbReference>
<organism evidence="2 3">
    <name type="scientific">Strongylocentrotus purpuratus</name>
    <name type="common">Purple sea urchin</name>
    <dbReference type="NCBI Taxonomy" id="7668"/>
    <lineage>
        <taxon>Eukaryota</taxon>
        <taxon>Metazoa</taxon>
        <taxon>Echinodermata</taxon>
        <taxon>Eleutherozoa</taxon>
        <taxon>Echinozoa</taxon>
        <taxon>Echinoidea</taxon>
        <taxon>Euechinoidea</taxon>
        <taxon>Echinacea</taxon>
        <taxon>Camarodonta</taxon>
        <taxon>Echinidea</taxon>
        <taxon>Strongylocentrotidae</taxon>
        <taxon>Strongylocentrotus</taxon>
    </lineage>
</organism>
<accession>A0A7M7NDS0</accession>
<dbReference type="AlphaFoldDB" id="A0A7M7NDS0"/>
<dbReference type="Proteomes" id="UP000007110">
    <property type="component" value="Unassembled WGS sequence"/>
</dbReference>